<feature type="coiled-coil region" evidence="18">
    <location>
        <begin position="1506"/>
        <end position="1533"/>
    </location>
</feature>
<keyword evidence="14" id="KW-0239">DNA-directed DNA polymerase</keyword>
<dbReference type="SUPFAM" id="SSF56672">
    <property type="entry name" value="DNA/RNA polymerases"/>
    <property type="match status" value="1"/>
</dbReference>
<dbReference type="SUPFAM" id="SSF53098">
    <property type="entry name" value="Ribonuclease H-like"/>
    <property type="match status" value="1"/>
</dbReference>
<keyword evidence="10" id="KW-0460">Magnesium</keyword>
<comment type="caution">
    <text evidence="22">The sequence shown here is derived from an EMBL/GenBank/DDBJ whole genome shotgun (WGS) entry which is preliminary data.</text>
</comment>
<dbReference type="SMART" id="SM00298">
    <property type="entry name" value="CHROMO"/>
    <property type="match status" value="1"/>
</dbReference>
<keyword evidence="12" id="KW-0229">DNA integration</keyword>
<feature type="compositionally biased region" description="Polar residues" evidence="19">
    <location>
        <begin position="945"/>
        <end position="958"/>
    </location>
</feature>
<feature type="compositionally biased region" description="Pro residues" evidence="19">
    <location>
        <begin position="387"/>
        <end position="403"/>
    </location>
</feature>
<comment type="subcellular location">
    <subcellularLocation>
        <location evidence="1">Nucleus</location>
    </subcellularLocation>
</comment>
<dbReference type="Pfam" id="PF17917">
    <property type="entry name" value="RT_RNaseH"/>
    <property type="match status" value="1"/>
</dbReference>
<dbReference type="GO" id="GO:0006338">
    <property type="term" value="P:chromatin remodeling"/>
    <property type="evidence" value="ECO:0007669"/>
    <property type="project" value="UniProtKB-ARBA"/>
</dbReference>
<evidence type="ECO:0000313" key="23">
    <source>
        <dbReference type="Proteomes" id="UP001063166"/>
    </source>
</evidence>
<dbReference type="InterPro" id="IPR043128">
    <property type="entry name" value="Rev_trsase/Diguanyl_cyclase"/>
</dbReference>
<dbReference type="Gene3D" id="2.40.50.40">
    <property type="match status" value="1"/>
</dbReference>
<dbReference type="InterPro" id="IPR056924">
    <property type="entry name" value="SH3_Tf2-1"/>
</dbReference>
<dbReference type="GO" id="GO:0015074">
    <property type="term" value="P:DNA integration"/>
    <property type="evidence" value="ECO:0007669"/>
    <property type="project" value="UniProtKB-KW"/>
</dbReference>
<evidence type="ECO:0000256" key="10">
    <source>
        <dbReference type="ARBA" id="ARBA00022842"/>
    </source>
</evidence>
<feature type="compositionally biased region" description="Basic and acidic residues" evidence="19">
    <location>
        <begin position="441"/>
        <end position="451"/>
    </location>
</feature>
<name>A0A9P3Q1M5_LYOSH</name>
<dbReference type="InterPro" id="IPR036397">
    <property type="entry name" value="RNaseH_sf"/>
</dbReference>
<dbReference type="GO" id="GO:0003677">
    <property type="term" value="F:DNA binding"/>
    <property type="evidence" value="ECO:0007669"/>
    <property type="project" value="UniProtKB-KW"/>
</dbReference>
<keyword evidence="23" id="KW-1185">Reference proteome</keyword>
<keyword evidence="16" id="KW-0233">DNA recombination</keyword>
<keyword evidence="9" id="KW-0378">Hydrolase</keyword>
<dbReference type="Gene3D" id="3.30.70.270">
    <property type="match status" value="1"/>
</dbReference>
<dbReference type="GO" id="GO:0006508">
    <property type="term" value="P:proteolysis"/>
    <property type="evidence" value="ECO:0007669"/>
    <property type="project" value="UniProtKB-KW"/>
</dbReference>
<dbReference type="InterPro" id="IPR050951">
    <property type="entry name" value="Retrovirus_Pol_polyprotein"/>
</dbReference>
<evidence type="ECO:0000256" key="8">
    <source>
        <dbReference type="ARBA" id="ARBA00022759"/>
    </source>
</evidence>
<evidence type="ECO:0000259" key="21">
    <source>
        <dbReference type="PROSITE" id="PS50994"/>
    </source>
</evidence>
<feature type="region of interest" description="Disordered" evidence="19">
    <location>
        <begin position="1"/>
        <end position="99"/>
    </location>
</feature>
<keyword evidence="11" id="KW-0694">RNA-binding</keyword>
<dbReference type="InterPro" id="IPR023780">
    <property type="entry name" value="Chromo_domain"/>
</dbReference>
<protein>
    <submittedName>
        <fullName evidence="22">Retrotransposable element tf2 155 kDa protein type 1-like</fullName>
    </submittedName>
</protein>
<dbReference type="GO" id="GO:0004519">
    <property type="term" value="F:endonuclease activity"/>
    <property type="evidence" value="ECO:0007669"/>
    <property type="project" value="UniProtKB-KW"/>
</dbReference>
<dbReference type="GO" id="GO:0003964">
    <property type="term" value="F:RNA-directed DNA polymerase activity"/>
    <property type="evidence" value="ECO:0007669"/>
    <property type="project" value="UniProtKB-KW"/>
</dbReference>
<dbReference type="PANTHER" id="PTHR37984">
    <property type="entry name" value="PROTEIN CBG26694"/>
    <property type="match status" value="1"/>
</dbReference>
<evidence type="ECO:0000259" key="20">
    <source>
        <dbReference type="PROSITE" id="PS50013"/>
    </source>
</evidence>
<evidence type="ECO:0000256" key="16">
    <source>
        <dbReference type="ARBA" id="ARBA00023172"/>
    </source>
</evidence>
<dbReference type="Proteomes" id="UP001063166">
    <property type="component" value="Unassembled WGS sequence"/>
</dbReference>
<keyword evidence="4" id="KW-0548">Nucleotidyltransferase</keyword>
<feature type="domain" description="Integrase catalytic" evidence="21">
    <location>
        <begin position="1321"/>
        <end position="1485"/>
    </location>
</feature>
<evidence type="ECO:0000256" key="15">
    <source>
        <dbReference type="ARBA" id="ARBA00023125"/>
    </source>
</evidence>
<keyword evidence="2" id="KW-0645">Protease</keyword>
<feature type="region of interest" description="Disordered" evidence="19">
    <location>
        <begin position="585"/>
        <end position="612"/>
    </location>
</feature>
<keyword evidence="17" id="KW-0539">Nucleus</keyword>
<evidence type="ECO:0000256" key="17">
    <source>
        <dbReference type="ARBA" id="ARBA00023242"/>
    </source>
</evidence>
<evidence type="ECO:0000256" key="3">
    <source>
        <dbReference type="ARBA" id="ARBA00022679"/>
    </source>
</evidence>
<dbReference type="Gene3D" id="1.10.340.70">
    <property type="match status" value="1"/>
</dbReference>
<dbReference type="CDD" id="cd09274">
    <property type="entry name" value="RNase_HI_RT_Ty3"/>
    <property type="match status" value="1"/>
</dbReference>
<dbReference type="InterPro" id="IPR041373">
    <property type="entry name" value="RT_RNaseH"/>
</dbReference>
<dbReference type="InterPro" id="IPR041588">
    <property type="entry name" value="Integrase_H2C2"/>
</dbReference>
<dbReference type="InterPro" id="IPR016197">
    <property type="entry name" value="Chromo-like_dom_sf"/>
</dbReference>
<evidence type="ECO:0000256" key="7">
    <source>
        <dbReference type="ARBA" id="ARBA00022750"/>
    </source>
</evidence>
<dbReference type="Pfam" id="PF24626">
    <property type="entry name" value="SH3_Tf2-1"/>
    <property type="match status" value="1"/>
</dbReference>
<dbReference type="EMBL" id="BRPK01000020">
    <property type="protein sequence ID" value="GLB45152.1"/>
    <property type="molecule type" value="Genomic_DNA"/>
</dbReference>
<dbReference type="PROSITE" id="PS50994">
    <property type="entry name" value="INTEGRASE"/>
    <property type="match status" value="1"/>
</dbReference>
<evidence type="ECO:0000256" key="6">
    <source>
        <dbReference type="ARBA" id="ARBA00022723"/>
    </source>
</evidence>
<feature type="compositionally biased region" description="Acidic residues" evidence="19">
    <location>
        <begin position="407"/>
        <end position="418"/>
    </location>
</feature>
<keyword evidence="5" id="KW-0540">Nuclease</keyword>
<accession>A0A9P3Q1M5</accession>
<dbReference type="CDD" id="cd00024">
    <property type="entry name" value="CD_CSD"/>
    <property type="match status" value="1"/>
</dbReference>
<evidence type="ECO:0000256" key="12">
    <source>
        <dbReference type="ARBA" id="ARBA00022908"/>
    </source>
</evidence>
<evidence type="ECO:0000256" key="2">
    <source>
        <dbReference type="ARBA" id="ARBA00022670"/>
    </source>
</evidence>
<feature type="compositionally biased region" description="Basic and acidic residues" evidence="19">
    <location>
        <begin position="16"/>
        <end position="32"/>
    </location>
</feature>
<keyword evidence="18" id="KW-0175">Coiled coil</keyword>
<dbReference type="GO" id="GO:0003723">
    <property type="term" value="F:RNA binding"/>
    <property type="evidence" value="ECO:0007669"/>
    <property type="project" value="UniProtKB-KW"/>
</dbReference>
<dbReference type="PROSITE" id="PS00598">
    <property type="entry name" value="CHROMO_1"/>
    <property type="match status" value="1"/>
</dbReference>
<evidence type="ECO:0000313" key="22">
    <source>
        <dbReference type="EMBL" id="GLB45152.1"/>
    </source>
</evidence>
<sequence>MTNPTTPGAIPGSYQHYEDAQSVHPPGEHPQQRADASTQPGGQSPPPDPTRRIGPGRTRTVPSTPTPIAAFDEAQRSDRPAVIVAPTARRPEVNPGTYAFGSVHQEPVLAAGVDPDDNSSTDEGGLVAASLAQLRIEQYWSTTDVTSERRRKKLEASAEQYYGNIDGITPKERRLRRHHREFCDFLDAGTAQLVLTQLLDHNESMRAELNRMKARELVMIEQLSMAKKRPAPVSPDRGEGPSSRPMKIHQSDSRRDDRADRTESRYPDYRREPEPRRDDRRYEPEQRPREYRRIDDDTRRDDRRRDRRTDEEPRRNERRMDRESSRERDIRPVRPLPVRSVDPSGSSSATSSHSEPLDQAAARRARRVRNPDRSGNRAEVVTYQFPPAAPAPPATMPQPPSPTLPSFDDDSDMGESSDDSSKKKKKKKNSAGQAQHRANQARHEENMRPGRIPDEIGVVLINGRHERDNRFWDMLDMSFYCSPLTNRVYAAEAAALASAQEITQGTPYVPPLGRLYAVAPRGFPMNPHELNQLTSLVTGNQSKNKNAQVSDEDRYHGYLLLREFLRVSNSVNDRIRDRTMRLAASSEELSRLPRPDVPPTNPDVPARVTRPPGAFEYRAGSRTRGAGLSQPGPGHAFDIEHWARHVLHHGRPGSTNPYGGIPMDYAFRVHRRGVMGYLLANLLAPTAYASRQEYVRIFASVVARPGRYAEAVADYNYRNPQQPFTPLQAPEFTIQRIVIADPRAGVTEQEVLRNMLDNRIPVEWADHAYTFGLYYWVFNYANSGASASFFRSIDDDRVVRLDRTGVPPAIPQWDGWRHPTTEDITRVQTLMYLELEERNMDCLESRDWLRVGQDVHFRELPSRRGQYPAHILTPPTHGLTSQNVTATPSGASTSTAATSTTVAVTASAVTQTPVDPVNALMGPLAQAAISASPGPALGDVDQEMASATDTAEATNHSASDAREPQDPCSHRYTFLGFTNFYRRFIRDFSHHARPLFDLTAKDVAWTWGSGQQDAFDSLKRAITSKPVLIFPDDDRPFRVEADSSDFAMGAVLSQQSPEDEKWHPVAFYSKSLNAVERNYKIHDKEMLAIIRALEEWRHFLEGARHKVEIYTDHKNLQYFLTAKKLNRRQARWSLYLANFDFVLHHRPGRSMGKPDALSRRPDHGDGSADNADIVLLKPEFFAVRALQGLIAAGEEDKILRDIRRGNREGAQEDVVAKAAAALKSARSGVRSVRSAEWSEDQGVLMFWGRIYVPNIPELRRRIVEQHHDSRVAGHPGRWKTLELVSRSYWWPQMSRYIGSYTSTCDLCQRTKVRRQLPMGQLHPLPIPEGRWSVVSVDFIVELPEAHGYDAVMVVVDSVGKRAHFIPTHTTCTAMGAANLYRKHVWKLHGLPDAFVSDRGPQFVAEFTRELYCLLGIKLSTSTAYHPQSDGQTERVNQELEQYLRVFCNEWQDDWDDLLPEAEFQYNNHVHSATKYTPFMLDTGRNPRMGFEPRPLNSNNKTANEFFERMKLAQEEAKAALAKAKDDMARYYDQRRIPAPEYKPGDRVYLDASDIQTTRPSKKLSHRYLGPYTIERQVGPLAYKLRLPRSMSRLHPVFNAVKLRLAPPDPIPGRRARPPPPPTLIDDEEWFDVEDILDSRFFRRKLQYKVKWKGYGYEDASWEPVENVAHARDLVREFHRRHPDAPKQVRGMFPVDPAALRAARAPVHRGAAP</sequence>
<dbReference type="FunFam" id="3.30.70.270:FF:000020">
    <property type="entry name" value="Transposon Tf2-6 polyprotein-like Protein"/>
    <property type="match status" value="1"/>
</dbReference>
<keyword evidence="7" id="KW-0064">Aspartyl protease</keyword>
<feature type="region of interest" description="Disordered" evidence="19">
    <location>
        <begin position="933"/>
        <end position="966"/>
    </location>
</feature>
<keyword evidence="3" id="KW-0808">Transferase</keyword>
<dbReference type="GO" id="GO:0005634">
    <property type="term" value="C:nucleus"/>
    <property type="evidence" value="ECO:0007669"/>
    <property type="project" value="UniProtKB-SubCell"/>
</dbReference>
<evidence type="ECO:0000256" key="18">
    <source>
        <dbReference type="SAM" id="Coils"/>
    </source>
</evidence>
<evidence type="ECO:0000256" key="4">
    <source>
        <dbReference type="ARBA" id="ARBA00022695"/>
    </source>
</evidence>
<dbReference type="GO" id="GO:0004190">
    <property type="term" value="F:aspartic-type endopeptidase activity"/>
    <property type="evidence" value="ECO:0007669"/>
    <property type="project" value="UniProtKB-KW"/>
</dbReference>
<dbReference type="InterPro" id="IPR012337">
    <property type="entry name" value="RNaseH-like_sf"/>
</dbReference>
<feature type="compositionally biased region" description="Basic and acidic residues" evidence="19">
    <location>
        <begin position="249"/>
        <end position="332"/>
    </location>
</feature>
<dbReference type="InterPro" id="IPR000953">
    <property type="entry name" value="Chromo/chromo_shadow_dom"/>
</dbReference>
<keyword evidence="13" id="KW-0695">RNA-directed DNA polymerase</keyword>
<keyword evidence="6" id="KW-0479">Metal-binding</keyword>
<dbReference type="Pfam" id="PF17921">
    <property type="entry name" value="Integrase_H2C2"/>
    <property type="match status" value="1"/>
</dbReference>
<feature type="compositionally biased region" description="Low complexity" evidence="19">
    <location>
        <begin position="340"/>
        <end position="354"/>
    </location>
</feature>
<dbReference type="PROSITE" id="PS50013">
    <property type="entry name" value="CHROMO_2"/>
    <property type="match status" value="1"/>
</dbReference>
<feature type="region of interest" description="Disordered" evidence="19">
    <location>
        <begin position="225"/>
        <end position="451"/>
    </location>
</feature>
<evidence type="ECO:0000256" key="1">
    <source>
        <dbReference type="ARBA" id="ARBA00004123"/>
    </source>
</evidence>
<reference evidence="22" key="1">
    <citation type="submission" date="2022-07" db="EMBL/GenBank/DDBJ databases">
        <title>The genome of Lyophyllum shimeji provides insight into the initial evolution of ectomycorrhizal fungal genome.</title>
        <authorList>
            <person name="Kobayashi Y."/>
            <person name="Shibata T."/>
            <person name="Hirakawa H."/>
            <person name="Shigenobu S."/>
            <person name="Nishiyama T."/>
            <person name="Yamada A."/>
            <person name="Hasebe M."/>
            <person name="Kawaguchi M."/>
        </authorList>
    </citation>
    <scope>NUCLEOTIDE SEQUENCE</scope>
    <source>
        <strain evidence="22">AT787</strain>
    </source>
</reference>
<feature type="domain" description="Chromo" evidence="20">
    <location>
        <begin position="1630"/>
        <end position="1689"/>
    </location>
</feature>
<dbReference type="PANTHER" id="PTHR37984:SF5">
    <property type="entry name" value="PROTEIN NYNRIN-LIKE"/>
    <property type="match status" value="1"/>
</dbReference>
<evidence type="ECO:0000256" key="14">
    <source>
        <dbReference type="ARBA" id="ARBA00022932"/>
    </source>
</evidence>
<dbReference type="GO" id="GO:0046872">
    <property type="term" value="F:metal ion binding"/>
    <property type="evidence" value="ECO:0007669"/>
    <property type="project" value="UniProtKB-KW"/>
</dbReference>
<dbReference type="GO" id="GO:0003887">
    <property type="term" value="F:DNA-directed DNA polymerase activity"/>
    <property type="evidence" value="ECO:0007669"/>
    <property type="project" value="UniProtKB-KW"/>
</dbReference>
<evidence type="ECO:0000256" key="5">
    <source>
        <dbReference type="ARBA" id="ARBA00022722"/>
    </source>
</evidence>
<proteinExistence type="predicted"/>
<feature type="compositionally biased region" description="Low complexity" evidence="19">
    <location>
        <begin position="52"/>
        <end position="62"/>
    </location>
</feature>
<evidence type="ECO:0000256" key="11">
    <source>
        <dbReference type="ARBA" id="ARBA00022884"/>
    </source>
</evidence>
<evidence type="ECO:0000256" key="19">
    <source>
        <dbReference type="SAM" id="MobiDB-lite"/>
    </source>
</evidence>
<keyword evidence="8" id="KW-0255">Endonuclease</keyword>
<organism evidence="22 23">
    <name type="scientific">Lyophyllum shimeji</name>
    <name type="common">Hon-shimeji</name>
    <name type="synonym">Tricholoma shimeji</name>
    <dbReference type="NCBI Taxonomy" id="47721"/>
    <lineage>
        <taxon>Eukaryota</taxon>
        <taxon>Fungi</taxon>
        <taxon>Dikarya</taxon>
        <taxon>Basidiomycota</taxon>
        <taxon>Agaricomycotina</taxon>
        <taxon>Agaricomycetes</taxon>
        <taxon>Agaricomycetidae</taxon>
        <taxon>Agaricales</taxon>
        <taxon>Tricholomatineae</taxon>
        <taxon>Lyophyllaceae</taxon>
        <taxon>Lyophyllum</taxon>
    </lineage>
</organism>
<dbReference type="InterPro" id="IPR001584">
    <property type="entry name" value="Integrase_cat-core"/>
</dbReference>
<dbReference type="FunFam" id="3.10.20.370:FF:000003">
    <property type="entry name" value="Transposon Tf2-6 polyprotein"/>
    <property type="match status" value="1"/>
</dbReference>
<evidence type="ECO:0000256" key="13">
    <source>
        <dbReference type="ARBA" id="ARBA00022918"/>
    </source>
</evidence>
<dbReference type="Pfam" id="PF00385">
    <property type="entry name" value="Chromo"/>
    <property type="match status" value="1"/>
</dbReference>
<evidence type="ECO:0000256" key="9">
    <source>
        <dbReference type="ARBA" id="ARBA00022801"/>
    </source>
</evidence>
<dbReference type="Gene3D" id="3.30.420.10">
    <property type="entry name" value="Ribonuclease H-like superfamily/Ribonuclease H"/>
    <property type="match status" value="1"/>
</dbReference>
<dbReference type="SUPFAM" id="SSF54160">
    <property type="entry name" value="Chromo domain-like"/>
    <property type="match status" value="1"/>
</dbReference>
<keyword evidence="15" id="KW-0238">DNA-binding</keyword>
<dbReference type="GO" id="GO:0006310">
    <property type="term" value="P:DNA recombination"/>
    <property type="evidence" value="ECO:0007669"/>
    <property type="project" value="UniProtKB-KW"/>
</dbReference>
<dbReference type="InterPro" id="IPR023779">
    <property type="entry name" value="Chromodomain_CS"/>
</dbReference>
<gene>
    <name evidence="22" type="ORF">LshimejAT787_2000570</name>
</gene>
<dbReference type="FunFam" id="3.30.420.10:FF:000032">
    <property type="entry name" value="Retrovirus-related Pol polyprotein from transposon 297-like Protein"/>
    <property type="match status" value="1"/>
</dbReference>
<dbReference type="InterPro" id="IPR043502">
    <property type="entry name" value="DNA/RNA_pol_sf"/>
</dbReference>